<reference evidence="3" key="2">
    <citation type="submission" date="2015-01" db="EMBL/GenBank/DDBJ databases">
        <title>Evolutionary Origins and Diversification of the Mycorrhizal Mutualists.</title>
        <authorList>
            <consortium name="DOE Joint Genome Institute"/>
            <consortium name="Mycorrhizal Genomics Consortium"/>
            <person name="Kohler A."/>
            <person name="Kuo A."/>
            <person name="Nagy L.G."/>
            <person name="Floudas D."/>
            <person name="Copeland A."/>
            <person name="Barry K.W."/>
            <person name="Cichocki N."/>
            <person name="Veneault-Fourrey C."/>
            <person name="LaButti K."/>
            <person name="Lindquist E.A."/>
            <person name="Lipzen A."/>
            <person name="Lundell T."/>
            <person name="Morin E."/>
            <person name="Murat C."/>
            <person name="Riley R."/>
            <person name="Ohm R."/>
            <person name="Sun H."/>
            <person name="Tunlid A."/>
            <person name="Henrissat B."/>
            <person name="Grigoriev I.V."/>
            <person name="Hibbett D.S."/>
            <person name="Martin F."/>
        </authorList>
    </citation>
    <scope>NUCLEOTIDE SEQUENCE [LARGE SCALE GENOMIC DNA]</scope>
    <source>
        <strain evidence="3">h7</strain>
    </source>
</reference>
<reference evidence="2 3" key="1">
    <citation type="submission" date="2014-04" db="EMBL/GenBank/DDBJ databases">
        <authorList>
            <consortium name="DOE Joint Genome Institute"/>
            <person name="Kuo A."/>
            <person name="Gay G."/>
            <person name="Dore J."/>
            <person name="Kohler A."/>
            <person name="Nagy L.G."/>
            <person name="Floudas D."/>
            <person name="Copeland A."/>
            <person name="Barry K.W."/>
            <person name="Cichocki N."/>
            <person name="Veneault-Fourrey C."/>
            <person name="LaButti K."/>
            <person name="Lindquist E.A."/>
            <person name="Lipzen A."/>
            <person name="Lundell T."/>
            <person name="Morin E."/>
            <person name="Murat C."/>
            <person name="Sun H."/>
            <person name="Tunlid A."/>
            <person name="Henrissat B."/>
            <person name="Grigoriev I.V."/>
            <person name="Hibbett D.S."/>
            <person name="Martin F."/>
            <person name="Nordberg H.P."/>
            <person name="Cantor M.N."/>
            <person name="Hua S.X."/>
        </authorList>
    </citation>
    <scope>NUCLEOTIDE SEQUENCE [LARGE SCALE GENOMIC DNA]</scope>
    <source>
        <strain evidence="3">h7</strain>
    </source>
</reference>
<evidence type="ECO:0000313" key="3">
    <source>
        <dbReference type="Proteomes" id="UP000053424"/>
    </source>
</evidence>
<accession>A0A0C2XQR4</accession>
<evidence type="ECO:0000313" key="2">
    <source>
        <dbReference type="EMBL" id="KIM39958.1"/>
    </source>
</evidence>
<dbReference type="Proteomes" id="UP000053424">
    <property type="component" value="Unassembled WGS sequence"/>
</dbReference>
<keyword evidence="1" id="KW-0812">Transmembrane</keyword>
<proteinExistence type="predicted"/>
<dbReference type="HOGENOM" id="CLU_2223585_0_0_1"/>
<name>A0A0C2XQR4_HEBCY</name>
<keyword evidence="1" id="KW-0472">Membrane</keyword>
<sequence>MTFLPPPHESPPLAIHAPPHVAQLIYIPIFFFFFTRSRSQIYIHIRGQFLFALFAFSLFFFRSKLYIPCVSIFSEPHVQVLCNLLRVSLPPNPTFFEPTFEPFSNK</sequence>
<keyword evidence="1" id="KW-1133">Transmembrane helix</keyword>
<organism evidence="2 3">
    <name type="scientific">Hebeloma cylindrosporum</name>
    <dbReference type="NCBI Taxonomy" id="76867"/>
    <lineage>
        <taxon>Eukaryota</taxon>
        <taxon>Fungi</taxon>
        <taxon>Dikarya</taxon>
        <taxon>Basidiomycota</taxon>
        <taxon>Agaricomycotina</taxon>
        <taxon>Agaricomycetes</taxon>
        <taxon>Agaricomycetidae</taxon>
        <taxon>Agaricales</taxon>
        <taxon>Agaricineae</taxon>
        <taxon>Hymenogastraceae</taxon>
        <taxon>Hebeloma</taxon>
    </lineage>
</organism>
<dbReference type="EMBL" id="KN831784">
    <property type="protein sequence ID" value="KIM39958.1"/>
    <property type="molecule type" value="Genomic_DNA"/>
</dbReference>
<gene>
    <name evidence="2" type="ORF">M413DRAFT_188363</name>
</gene>
<dbReference type="AlphaFoldDB" id="A0A0C2XQR4"/>
<protein>
    <submittedName>
        <fullName evidence="2">Uncharacterized protein</fullName>
    </submittedName>
</protein>
<feature type="transmembrane region" description="Helical" evidence="1">
    <location>
        <begin position="20"/>
        <end position="37"/>
    </location>
</feature>
<feature type="transmembrane region" description="Helical" evidence="1">
    <location>
        <begin position="49"/>
        <end position="67"/>
    </location>
</feature>
<keyword evidence="3" id="KW-1185">Reference proteome</keyword>
<evidence type="ECO:0000256" key="1">
    <source>
        <dbReference type="SAM" id="Phobius"/>
    </source>
</evidence>